<dbReference type="AlphaFoldDB" id="A0A4Z2EKH1"/>
<comment type="caution">
    <text evidence="1">The sequence shown here is derived from an EMBL/GenBank/DDBJ whole genome shotgun (WGS) entry which is preliminary data.</text>
</comment>
<dbReference type="EMBL" id="SRLO01005865">
    <property type="protein sequence ID" value="TNN29258.1"/>
    <property type="molecule type" value="Genomic_DNA"/>
</dbReference>
<name>A0A4Z2EKH1_9TELE</name>
<evidence type="ECO:0000313" key="1">
    <source>
        <dbReference type="EMBL" id="TNN29258.1"/>
    </source>
</evidence>
<evidence type="ECO:0000313" key="2">
    <source>
        <dbReference type="Proteomes" id="UP000314294"/>
    </source>
</evidence>
<gene>
    <name evidence="1" type="ORF">EYF80_060593</name>
</gene>
<keyword evidence="2" id="KW-1185">Reference proteome</keyword>
<dbReference type="Proteomes" id="UP000314294">
    <property type="component" value="Unassembled WGS sequence"/>
</dbReference>
<accession>A0A4Z2EKH1</accession>
<sequence length="119" mass="12977">MGALLSTWSHGRSALYLVTWALCSRRPDFPPLWKRLHVVQRRTAALTARHLADTLTPSALQGHVGRLQVDVGRLQVDVGRLQWTPVLQADAPPLQAEVLPCETLAPLAAPQTLPSSSCV</sequence>
<organism evidence="1 2">
    <name type="scientific">Liparis tanakae</name>
    <name type="common">Tanaka's snailfish</name>
    <dbReference type="NCBI Taxonomy" id="230148"/>
    <lineage>
        <taxon>Eukaryota</taxon>
        <taxon>Metazoa</taxon>
        <taxon>Chordata</taxon>
        <taxon>Craniata</taxon>
        <taxon>Vertebrata</taxon>
        <taxon>Euteleostomi</taxon>
        <taxon>Actinopterygii</taxon>
        <taxon>Neopterygii</taxon>
        <taxon>Teleostei</taxon>
        <taxon>Neoteleostei</taxon>
        <taxon>Acanthomorphata</taxon>
        <taxon>Eupercaria</taxon>
        <taxon>Perciformes</taxon>
        <taxon>Cottioidei</taxon>
        <taxon>Cottales</taxon>
        <taxon>Liparidae</taxon>
        <taxon>Liparis</taxon>
    </lineage>
</organism>
<reference evidence="1 2" key="1">
    <citation type="submission" date="2019-03" db="EMBL/GenBank/DDBJ databases">
        <title>First draft genome of Liparis tanakae, snailfish: a comprehensive survey of snailfish specific genes.</title>
        <authorList>
            <person name="Kim W."/>
            <person name="Song I."/>
            <person name="Jeong J.-H."/>
            <person name="Kim D."/>
            <person name="Kim S."/>
            <person name="Ryu S."/>
            <person name="Song J.Y."/>
            <person name="Lee S.K."/>
        </authorList>
    </citation>
    <scope>NUCLEOTIDE SEQUENCE [LARGE SCALE GENOMIC DNA]</scope>
    <source>
        <tissue evidence="1">Muscle</tissue>
    </source>
</reference>
<proteinExistence type="predicted"/>
<protein>
    <submittedName>
        <fullName evidence="1">Uncharacterized protein</fullName>
    </submittedName>
</protein>